<comment type="catalytic activity">
    <reaction evidence="1">
        <text>ATP + protein L-histidine = ADP + protein N-phospho-L-histidine.</text>
        <dbReference type="EC" id="2.7.13.3"/>
    </reaction>
</comment>
<sequence>MVDRKMRSLWLRRTSRRLSVQYSLLYTGLVLVIFLLAYFVSRYEMRDWAKDLMRDDAASLQVVFDEGDLDSLRASVEALSRLSAARMRIFGLFDEAGNAISGKLESVPDVRSSTHVSLRELGLPPDPSGEVDGYWVQIDRIGPWTLIQGISDEVIFELLEALVAALVFGFVSLLALGLLLGSRIGRLTEDRVAIISDVLGRASSGDLSARIAAKDPAFDDLGQVETRIDHALGQIESLVTAQRQITVDVAHDLRSPLQRLRQRLERLAPTSRFEDDKAAGLAAIDQIERTFNALLTIADLEHGQSAFDLAAVPVGPMLDDLRDLYEEAAVIAGMTFDVSSPGPDVAVLGNRNLLLQMLGNLVENAIKYCPRGARVAVSATSRGRQVDFTVRDSGPGMAEGFLPHAYDRFSREDPSRHIPGNGLGLAMVRAIAIGHGATVTLNNLDPGLCVLVSGLFSSSVNEAALFEGRVAR</sequence>
<proteinExistence type="predicted"/>
<evidence type="ECO:0000256" key="5">
    <source>
        <dbReference type="ARBA" id="ARBA00022679"/>
    </source>
</evidence>
<dbReference type="InterPro" id="IPR003660">
    <property type="entry name" value="HAMP_dom"/>
</dbReference>
<keyword evidence="10" id="KW-0472">Membrane</keyword>
<evidence type="ECO:0000259" key="11">
    <source>
        <dbReference type="PROSITE" id="PS50109"/>
    </source>
</evidence>
<dbReference type="InterPro" id="IPR050428">
    <property type="entry name" value="TCS_sensor_his_kinase"/>
</dbReference>
<evidence type="ECO:0000256" key="1">
    <source>
        <dbReference type="ARBA" id="ARBA00000085"/>
    </source>
</evidence>
<reference evidence="13 14" key="1">
    <citation type="submission" date="2018-05" db="EMBL/GenBank/DDBJ databases">
        <title>Genomic Encyclopedia of Type Strains, Phase IV (KMG-IV): sequencing the most valuable type-strain genomes for metagenomic binning, comparative biology and taxonomic classification.</title>
        <authorList>
            <person name="Goeker M."/>
        </authorList>
    </citation>
    <scope>NUCLEOTIDE SEQUENCE [LARGE SCALE GENOMIC DNA]</scope>
    <source>
        <strain evidence="13 14">DSM 103371</strain>
    </source>
</reference>
<comment type="subcellular location">
    <subcellularLocation>
        <location evidence="2">Membrane</location>
    </subcellularLocation>
</comment>
<keyword evidence="8 10" id="KW-1133">Transmembrane helix</keyword>
<evidence type="ECO:0000256" key="7">
    <source>
        <dbReference type="ARBA" id="ARBA00022777"/>
    </source>
</evidence>
<dbReference type="GO" id="GO:0005886">
    <property type="term" value="C:plasma membrane"/>
    <property type="evidence" value="ECO:0007669"/>
    <property type="project" value="TreeGrafter"/>
</dbReference>
<dbReference type="InterPro" id="IPR036097">
    <property type="entry name" value="HisK_dim/P_sf"/>
</dbReference>
<feature type="domain" description="HAMP" evidence="12">
    <location>
        <begin position="186"/>
        <end position="240"/>
    </location>
</feature>
<dbReference type="GO" id="GO:0000155">
    <property type="term" value="F:phosphorelay sensor kinase activity"/>
    <property type="evidence" value="ECO:0007669"/>
    <property type="project" value="InterPro"/>
</dbReference>
<evidence type="ECO:0000256" key="3">
    <source>
        <dbReference type="ARBA" id="ARBA00012438"/>
    </source>
</evidence>
<dbReference type="PROSITE" id="PS50109">
    <property type="entry name" value="HIS_KIN"/>
    <property type="match status" value="1"/>
</dbReference>
<evidence type="ECO:0000256" key="9">
    <source>
        <dbReference type="ARBA" id="ARBA00023012"/>
    </source>
</evidence>
<dbReference type="CDD" id="cd00082">
    <property type="entry name" value="HisKA"/>
    <property type="match status" value="1"/>
</dbReference>
<evidence type="ECO:0000256" key="10">
    <source>
        <dbReference type="SAM" id="Phobius"/>
    </source>
</evidence>
<dbReference type="InterPro" id="IPR003661">
    <property type="entry name" value="HisK_dim/P_dom"/>
</dbReference>
<name>A0A316G5F8_9RHOB</name>
<keyword evidence="6 10" id="KW-0812">Transmembrane</keyword>
<evidence type="ECO:0000313" key="14">
    <source>
        <dbReference type="Proteomes" id="UP000245390"/>
    </source>
</evidence>
<dbReference type="Gene3D" id="3.30.565.10">
    <property type="entry name" value="Histidine kinase-like ATPase, C-terminal domain"/>
    <property type="match status" value="1"/>
</dbReference>
<dbReference type="SUPFAM" id="SSF47384">
    <property type="entry name" value="Homodimeric domain of signal transducing histidine kinase"/>
    <property type="match status" value="1"/>
</dbReference>
<dbReference type="OrthoDB" id="9815202at2"/>
<dbReference type="PANTHER" id="PTHR45436:SF8">
    <property type="entry name" value="HISTIDINE KINASE"/>
    <property type="match status" value="1"/>
</dbReference>
<evidence type="ECO:0000259" key="12">
    <source>
        <dbReference type="PROSITE" id="PS50885"/>
    </source>
</evidence>
<dbReference type="SMART" id="SM00387">
    <property type="entry name" value="HATPase_c"/>
    <property type="match status" value="1"/>
</dbReference>
<dbReference type="KEGG" id="salo:EF888_19810"/>
<comment type="caution">
    <text evidence="13">The sequence shown here is derived from an EMBL/GenBank/DDBJ whole genome shotgun (WGS) entry which is preliminary data.</text>
</comment>
<evidence type="ECO:0000256" key="2">
    <source>
        <dbReference type="ARBA" id="ARBA00004370"/>
    </source>
</evidence>
<dbReference type="InterPro" id="IPR003594">
    <property type="entry name" value="HATPase_dom"/>
</dbReference>
<dbReference type="SUPFAM" id="SSF55874">
    <property type="entry name" value="ATPase domain of HSP90 chaperone/DNA topoisomerase II/histidine kinase"/>
    <property type="match status" value="1"/>
</dbReference>
<dbReference type="EMBL" id="QGGV01000009">
    <property type="protein sequence ID" value="PWK55010.1"/>
    <property type="molecule type" value="Genomic_DNA"/>
</dbReference>
<dbReference type="AlphaFoldDB" id="A0A316G5F8"/>
<evidence type="ECO:0000256" key="6">
    <source>
        <dbReference type="ARBA" id="ARBA00022692"/>
    </source>
</evidence>
<feature type="domain" description="Histidine kinase" evidence="11">
    <location>
        <begin position="248"/>
        <end position="443"/>
    </location>
</feature>
<dbReference type="PANTHER" id="PTHR45436">
    <property type="entry name" value="SENSOR HISTIDINE KINASE YKOH"/>
    <property type="match status" value="1"/>
</dbReference>
<dbReference type="Pfam" id="PF02518">
    <property type="entry name" value="HATPase_c"/>
    <property type="match status" value="1"/>
</dbReference>
<accession>A0A316G5F8</accession>
<keyword evidence="4" id="KW-0597">Phosphoprotein</keyword>
<evidence type="ECO:0000256" key="4">
    <source>
        <dbReference type="ARBA" id="ARBA00022553"/>
    </source>
</evidence>
<keyword evidence="5" id="KW-0808">Transferase</keyword>
<evidence type="ECO:0000313" key="13">
    <source>
        <dbReference type="EMBL" id="PWK55010.1"/>
    </source>
</evidence>
<keyword evidence="9" id="KW-0902">Two-component regulatory system</keyword>
<dbReference type="RefSeq" id="WP_109760414.1">
    <property type="nucleotide sequence ID" value="NZ_CP034588.1"/>
</dbReference>
<keyword evidence="14" id="KW-1185">Reference proteome</keyword>
<dbReference type="Gene3D" id="1.10.287.130">
    <property type="match status" value="1"/>
</dbReference>
<feature type="transmembrane region" description="Helical" evidence="10">
    <location>
        <begin position="20"/>
        <end position="40"/>
    </location>
</feature>
<feature type="transmembrane region" description="Helical" evidence="10">
    <location>
        <begin position="161"/>
        <end position="181"/>
    </location>
</feature>
<dbReference type="InterPro" id="IPR036890">
    <property type="entry name" value="HATPase_C_sf"/>
</dbReference>
<dbReference type="CDD" id="cd00075">
    <property type="entry name" value="HATPase"/>
    <property type="match status" value="1"/>
</dbReference>
<organism evidence="13 14">
    <name type="scientific">Silicimonas algicola</name>
    <dbReference type="NCBI Taxonomy" id="1826607"/>
    <lineage>
        <taxon>Bacteria</taxon>
        <taxon>Pseudomonadati</taxon>
        <taxon>Pseudomonadota</taxon>
        <taxon>Alphaproteobacteria</taxon>
        <taxon>Rhodobacterales</taxon>
        <taxon>Paracoccaceae</taxon>
    </lineage>
</organism>
<gene>
    <name evidence="13" type="ORF">C8D95_10997</name>
</gene>
<keyword evidence="7 13" id="KW-0418">Kinase</keyword>
<protein>
    <recommendedName>
        <fullName evidence="3">histidine kinase</fullName>
        <ecNumber evidence="3">2.7.13.3</ecNumber>
    </recommendedName>
</protein>
<dbReference type="EC" id="2.7.13.3" evidence="3"/>
<dbReference type="Proteomes" id="UP000245390">
    <property type="component" value="Unassembled WGS sequence"/>
</dbReference>
<dbReference type="InterPro" id="IPR005467">
    <property type="entry name" value="His_kinase_dom"/>
</dbReference>
<dbReference type="PROSITE" id="PS50885">
    <property type="entry name" value="HAMP"/>
    <property type="match status" value="1"/>
</dbReference>
<evidence type="ECO:0000256" key="8">
    <source>
        <dbReference type="ARBA" id="ARBA00022989"/>
    </source>
</evidence>